<feature type="transmembrane region" description="Helical" evidence="5">
    <location>
        <begin position="137"/>
        <end position="155"/>
    </location>
</feature>
<evidence type="ECO:0000256" key="4">
    <source>
        <dbReference type="ARBA" id="ARBA00023136"/>
    </source>
</evidence>
<name>A0ABU3VSL9_9GAMM</name>
<feature type="transmembrane region" description="Helical" evidence="5">
    <location>
        <begin position="199"/>
        <end position="218"/>
    </location>
</feature>
<dbReference type="PANTHER" id="PTHR32322:SF14">
    <property type="entry name" value="PROTEIN PAGO"/>
    <property type="match status" value="1"/>
</dbReference>
<comment type="caution">
    <text evidence="7">The sequence shown here is derived from an EMBL/GenBank/DDBJ whole genome shotgun (WGS) entry which is preliminary data.</text>
</comment>
<organism evidence="7 8">
    <name type="scientific">Marinobacter xestospongiae</name>
    <dbReference type="NCBI Taxonomy" id="994319"/>
    <lineage>
        <taxon>Bacteria</taxon>
        <taxon>Pseudomonadati</taxon>
        <taxon>Pseudomonadota</taxon>
        <taxon>Gammaproteobacteria</taxon>
        <taxon>Pseudomonadales</taxon>
        <taxon>Marinobacteraceae</taxon>
        <taxon>Marinobacter</taxon>
    </lineage>
</organism>
<dbReference type="InterPro" id="IPR050638">
    <property type="entry name" value="AA-Vitamin_Transporters"/>
</dbReference>
<accession>A0ABU3VSL9</accession>
<feature type="transmembrane region" description="Helical" evidence="5">
    <location>
        <begin position="83"/>
        <end position="101"/>
    </location>
</feature>
<feature type="transmembrane region" description="Helical" evidence="5">
    <location>
        <begin position="230"/>
        <end position="252"/>
    </location>
</feature>
<dbReference type="Proteomes" id="UP001269819">
    <property type="component" value="Unassembled WGS sequence"/>
</dbReference>
<dbReference type="SUPFAM" id="SSF103481">
    <property type="entry name" value="Multidrug resistance efflux transporter EmrE"/>
    <property type="match status" value="2"/>
</dbReference>
<evidence type="ECO:0000256" key="5">
    <source>
        <dbReference type="SAM" id="Phobius"/>
    </source>
</evidence>
<feature type="transmembrane region" description="Helical" evidence="5">
    <location>
        <begin position="53"/>
        <end position="71"/>
    </location>
</feature>
<evidence type="ECO:0000259" key="6">
    <source>
        <dbReference type="Pfam" id="PF00892"/>
    </source>
</evidence>
<evidence type="ECO:0000313" key="7">
    <source>
        <dbReference type="EMBL" id="MDV2077268.1"/>
    </source>
</evidence>
<evidence type="ECO:0000256" key="2">
    <source>
        <dbReference type="ARBA" id="ARBA00022692"/>
    </source>
</evidence>
<gene>
    <name evidence="7" type="ORF">RYS15_01165</name>
</gene>
<keyword evidence="3 5" id="KW-1133">Transmembrane helix</keyword>
<dbReference type="EMBL" id="JAWIIJ010000001">
    <property type="protein sequence ID" value="MDV2077268.1"/>
    <property type="molecule type" value="Genomic_DNA"/>
</dbReference>
<dbReference type="RefSeq" id="WP_316972256.1">
    <property type="nucleotide sequence ID" value="NZ_JAWIIJ010000001.1"/>
</dbReference>
<comment type="subcellular location">
    <subcellularLocation>
        <location evidence="1">Membrane</location>
        <topology evidence="1">Multi-pass membrane protein</topology>
    </subcellularLocation>
</comment>
<feature type="domain" description="EamA" evidence="6">
    <location>
        <begin position="25"/>
        <end position="155"/>
    </location>
</feature>
<dbReference type="Pfam" id="PF00892">
    <property type="entry name" value="EamA"/>
    <property type="match status" value="2"/>
</dbReference>
<dbReference type="InterPro" id="IPR000620">
    <property type="entry name" value="EamA_dom"/>
</dbReference>
<feature type="transmembrane region" description="Helical" evidence="5">
    <location>
        <begin position="259"/>
        <end position="279"/>
    </location>
</feature>
<feature type="transmembrane region" description="Helical" evidence="5">
    <location>
        <begin position="167"/>
        <end position="187"/>
    </location>
</feature>
<sequence>MDHLDQKQTSGTPRPAWLDKSILGLLFVVVCFTWGTTWLGIKVAVETVPPLSSAGLRFLIAFPLFVVFARVMREPILFPARSLGFGLLITVFYFSVPYYLINFGEQYVSSGLTSLLFSSMPVFILIFSALILKEKIWASQVLGIAIGFFSLYMILQAEGVRMDQNSWWGVAAILSAAIMHALCYILTRKHGAQISVITFNTLPIGLAGLALFACGLVIEQPELGAASTRSWVALLYLGLVASVGGFIVYFYLLKRMSPILLSFVFILFPVVAIAIGAWYEGHGVSRDFIVFSVVMLLGFAVTKLPLEKLFSRSSSQLSKPSGATASRPQQ</sequence>
<evidence type="ECO:0000256" key="1">
    <source>
        <dbReference type="ARBA" id="ARBA00004141"/>
    </source>
</evidence>
<keyword evidence="4 5" id="KW-0472">Membrane</keyword>
<evidence type="ECO:0000256" key="3">
    <source>
        <dbReference type="ARBA" id="ARBA00022989"/>
    </source>
</evidence>
<feature type="transmembrane region" description="Helical" evidence="5">
    <location>
        <begin position="21"/>
        <end position="41"/>
    </location>
</feature>
<keyword evidence="2 5" id="KW-0812">Transmembrane</keyword>
<protein>
    <submittedName>
        <fullName evidence="7">EamA family transporter</fullName>
    </submittedName>
</protein>
<proteinExistence type="predicted"/>
<dbReference type="InterPro" id="IPR037185">
    <property type="entry name" value="EmrE-like"/>
</dbReference>
<reference evidence="7 8" key="1">
    <citation type="submission" date="2023-10" db="EMBL/GenBank/DDBJ databases">
        <title>Characteristics and mechanism of a salt-tolerant marine origin heterotrophic nitrifying- aerobic denitrifying bacteria Marinobacter xestospongiae HN1.</title>
        <authorList>
            <person name="Qi R."/>
        </authorList>
    </citation>
    <scope>NUCLEOTIDE SEQUENCE [LARGE SCALE GENOMIC DNA]</scope>
    <source>
        <strain evidence="7 8">HN1</strain>
    </source>
</reference>
<feature type="transmembrane region" description="Helical" evidence="5">
    <location>
        <begin position="107"/>
        <end position="130"/>
    </location>
</feature>
<feature type="domain" description="EamA" evidence="6">
    <location>
        <begin position="167"/>
        <end position="301"/>
    </location>
</feature>
<keyword evidence="8" id="KW-1185">Reference proteome</keyword>
<evidence type="ECO:0000313" key="8">
    <source>
        <dbReference type="Proteomes" id="UP001269819"/>
    </source>
</evidence>
<feature type="transmembrane region" description="Helical" evidence="5">
    <location>
        <begin position="285"/>
        <end position="306"/>
    </location>
</feature>
<dbReference type="PANTHER" id="PTHR32322">
    <property type="entry name" value="INNER MEMBRANE TRANSPORTER"/>
    <property type="match status" value="1"/>
</dbReference>